<gene>
    <name evidence="4" type="ORF">HNR42_002569</name>
</gene>
<keyword evidence="5" id="KW-1185">Reference proteome</keyword>
<keyword evidence="2 4" id="KW-0808">Transferase</keyword>
<dbReference type="AlphaFoldDB" id="A0A841I1L4"/>
<dbReference type="Gene3D" id="2.20.130.10">
    <property type="entry name" value="CAC2371-like domains"/>
    <property type="match status" value="1"/>
</dbReference>
<dbReference type="PANTHER" id="PTHR43861">
    <property type="entry name" value="TRANS-ACONITATE 2-METHYLTRANSFERASE-RELATED"/>
    <property type="match status" value="1"/>
</dbReference>
<organism evidence="4 5">
    <name type="scientific">Deinobacterium chartae</name>
    <dbReference type="NCBI Taxonomy" id="521158"/>
    <lineage>
        <taxon>Bacteria</taxon>
        <taxon>Thermotogati</taxon>
        <taxon>Deinococcota</taxon>
        <taxon>Deinococci</taxon>
        <taxon>Deinococcales</taxon>
        <taxon>Deinococcaceae</taxon>
        <taxon>Deinobacterium</taxon>
    </lineage>
</organism>
<feature type="domain" description="Methyltransferase" evidence="3">
    <location>
        <begin position="35"/>
        <end position="130"/>
    </location>
</feature>
<dbReference type="Proteomes" id="UP000569951">
    <property type="component" value="Unassembled WGS sequence"/>
</dbReference>
<sequence length="245" mass="27555">MDYDPLASLYVRQNERYYDDIHFYARLAERVGGEVLELGAGAGRVSVALARRGVPVVGLELSAGMLRFAREYAAREGVTVEWVQADMRSFELERRFGLIIAPFNALMHLYTAADQAAALTRIAAHLEPGGTFAFDLYVPRFGPSGVLRHEGETFEDAAGRHDVFVMQRIDPVRQLATTEYLVDTVAPDGQLTRQHRTLVQRYYTRYEAEWMLRAAGLEVTSVSGSFEGDPLEERSAYMVFQARHA</sequence>
<dbReference type="GO" id="GO:0008168">
    <property type="term" value="F:methyltransferase activity"/>
    <property type="evidence" value="ECO:0007669"/>
    <property type="project" value="UniProtKB-KW"/>
</dbReference>
<evidence type="ECO:0000259" key="3">
    <source>
        <dbReference type="Pfam" id="PF13649"/>
    </source>
</evidence>
<dbReference type="CDD" id="cd02440">
    <property type="entry name" value="AdoMet_MTases"/>
    <property type="match status" value="1"/>
</dbReference>
<proteinExistence type="predicted"/>
<evidence type="ECO:0000256" key="1">
    <source>
        <dbReference type="ARBA" id="ARBA00022603"/>
    </source>
</evidence>
<dbReference type="EMBL" id="JACHHG010000009">
    <property type="protein sequence ID" value="MBB6099133.1"/>
    <property type="molecule type" value="Genomic_DNA"/>
</dbReference>
<accession>A0A841I1L4</accession>
<dbReference type="GO" id="GO:0032259">
    <property type="term" value="P:methylation"/>
    <property type="evidence" value="ECO:0007669"/>
    <property type="project" value="UniProtKB-KW"/>
</dbReference>
<name>A0A841I1L4_9DEIO</name>
<dbReference type="Pfam" id="PF13649">
    <property type="entry name" value="Methyltransf_25"/>
    <property type="match status" value="1"/>
</dbReference>
<dbReference type="InterPro" id="IPR041698">
    <property type="entry name" value="Methyltransf_25"/>
</dbReference>
<reference evidence="4 5" key="1">
    <citation type="submission" date="2020-08" db="EMBL/GenBank/DDBJ databases">
        <title>Genomic Encyclopedia of Type Strains, Phase IV (KMG-IV): sequencing the most valuable type-strain genomes for metagenomic binning, comparative biology and taxonomic classification.</title>
        <authorList>
            <person name="Goeker M."/>
        </authorList>
    </citation>
    <scope>NUCLEOTIDE SEQUENCE [LARGE SCALE GENOMIC DNA]</scope>
    <source>
        <strain evidence="4 5">DSM 21458</strain>
    </source>
</reference>
<dbReference type="PANTHER" id="PTHR43861:SF1">
    <property type="entry name" value="TRANS-ACONITATE 2-METHYLTRANSFERASE"/>
    <property type="match status" value="1"/>
</dbReference>
<keyword evidence="1 4" id="KW-0489">Methyltransferase</keyword>
<comment type="caution">
    <text evidence="4">The sequence shown here is derived from an EMBL/GenBank/DDBJ whole genome shotgun (WGS) entry which is preliminary data.</text>
</comment>
<evidence type="ECO:0000313" key="5">
    <source>
        <dbReference type="Proteomes" id="UP000569951"/>
    </source>
</evidence>
<dbReference type="Gene3D" id="3.40.50.150">
    <property type="entry name" value="Vaccinia Virus protein VP39"/>
    <property type="match status" value="1"/>
</dbReference>
<dbReference type="InterPro" id="IPR029063">
    <property type="entry name" value="SAM-dependent_MTases_sf"/>
</dbReference>
<dbReference type="SUPFAM" id="SSF53335">
    <property type="entry name" value="S-adenosyl-L-methionine-dependent methyltransferases"/>
    <property type="match status" value="1"/>
</dbReference>
<dbReference type="RefSeq" id="WP_183987880.1">
    <property type="nucleotide sequence ID" value="NZ_JACHHG010000009.1"/>
</dbReference>
<evidence type="ECO:0000256" key="2">
    <source>
        <dbReference type="ARBA" id="ARBA00022679"/>
    </source>
</evidence>
<protein>
    <submittedName>
        <fullName evidence="4">SAM-dependent methyltransferase</fullName>
    </submittedName>
</protein>
<evidence type="ECO:0000313" key="4">
    <source>
        <dbReference type="EMBL" id="MBB6099133.1"/>
    </source>
</evidence>